<dbReference type="InterPro" id="IPR023318">
    <property type="entry name" value="Ub_act_enz_dom_a_sf"/>
</dbReference>
<evidence type="ECO:0000256" key="5">
    <source>
        <dbReference type="ARBA" id="ARBA00022741"/>
    </source>
</evidence>
<dbReference type="RefSeq" id="XP_028477376.1">
    <property type="nucleotide sequence ID" value="XM_028622484.1"/>
</dbReference>
<dbReference type="AlphaFoldDB" id="A0A427XX38"/>
<evidence type="ECO:0000256" key="2">
    <source>
        <dbReference type="ARBA" id="ARBA00006310"/>
    </source>
</evidence>
<dbReference type="InterPro" id="IPR035985">
    <property type="entry name" value="Ubiquitin-activating_enz"/>
</dbReference>
<evidence type="ECO:0000259" key="12">
    <source>
        <dbReference type="SMART" id="SM01181"/>
    </source>
</evidence>
<gene>
    <name evidence="13" type="ORF">EHS24_007108</name>
</gene>
<dbReference type="Pfam" id="PF08825">
    <property type="entry name" value="E2_bind"/>
    <property type="match status" value="1"/>
</dbReference>
<dbReference type="PANTHER" id="PTHR10953">
    <property type="entry name" value="UBIQUITIN-ACTIVATING ENZYME E1"/>
    <property type="match status" value="1"/>
</dbReference>
<keyword evidence="4 11" id="KW-0436">Ligase</keyword>
<evidence type="ECO:0000256" key="10">
    <source>
        <dbReference type="PROSITE-ProRule" id="PRU10132"/>
    </source>
</evidence>
<evidence type="ECO:0000256" key="8">
    <source>
        <dbReference type="ARBA" id="ARBA00023624"/>
    </source>
</evidence>
<accession>A0A427XX38</accession>
<dbReference type="GeneID" id="39591651"/>
<comment type="similarity">
    <text evidence="2 11">Belongs to the ubiquitin-activating E1 family. UBA3 subfamily.</text>
</comment>
<feature type="active site" description="Glycyl thioester intermediate" evidence="10">
    <location>
        <position position="494"/>
    </location>
</feature>
<dbReference type="Gene3D" id="3.40.50.880">
    <property type="match status" value="1"/>
</dbReference>
<dbReference type="STRING" id="105984.A0A427XX38"/>
<sequence>MTVTKRVVRVALLLCDNPVADKFGPTYYEIYKRWLTEALGAYPDAAVAANTELIVEPYNVVDKLEFPALRRFVPGSADGYDVLMLTGSKHTAHDPESTFAPTLIKFVREIATQPQTQHIKVIGVCFGHQIISLALGGKCVRGDNGWEVGVYGATPTPEGRYWWSDSVCQNGQEKIYTEQMHKDNVPETPPGCQLLLSTPRYPIHSFVKLHPDSTPENPLARVLTIQGHPEFTPGIVTEMVNVRSSQGIFDDETTVEARRRLPGKDGQGGEGVGRVGSAIWRVMLQDLPANQYNVKDESRYAHMNKLLERGGAWTNDEYSSAAAKESLRKTAKILVIGAGGLGCEILQNLALTGFSDIHVIDMDTIDISNLNRQFLFRETDVGKSKAMVAADFIMKRVPGIKVTPHHSKIQDHPISFYMQFDIVIAGLDSISARRWINATLVSMVDMENEKSLKPLIDGGTEGFKGQARVILPTVTSCYECSIDMLTPPTAFPICTIANTPRLPEHCIEWASVLEWPRVWKEKKLDTDDPDHIEWLYNIASKRANEFNIEGVTWALTQGVVKNIIPAIASTNAIIAASCCNEALKIATSCAPYLDNYMMYVGNDSLYTFTFQHEQRPECPVCGGESITAEVGRDWTLERLVEWIGLRQDLQIKRPSLAYSDARPLFFQAPPQLYEATKPNLEKTLPELLEEGEEIVVTDPNLPFSLTVAVKYT</sequence>
<evidence type="ECO:0000256" key="4">
    <source>
        <dbReference type="ARBA" id="ARBA00022598"/>
    </source>
</evidence>
<dbReference type="GO" id="GO:0005634">
    <property type="term" value="C:nucleus"/>
    <property type="evidence" value="ECO:0007669"/>
    <property type="project" value="TreeGrafter"/>
</dbReference>
<dbReference type="GO" id="GO:0005524">
    <property type="term" value="F:ATP binding"/>
    <property type="evidence" value="ECO:0007669"/>
    <property type="project" value="UniProtKB-UniRule"/>
</dbReference>
<feature type="domain" description="E2 binding" evidence="12">
    <location>
        <begin position="628"/>
        <end position="712"/>
    </location>
</feature>
<keyword evidence="7 11" id="KW-0067">ATP-binding</keyword>
<dbReference type="PROSITE" id="PS00865">
    <property type="entry name" value="UBIQUITIN_ACTIVAT_2"/>
    <property type="match status" value="1"/>
</dbReference>
<evidence type="ECO:0000256" key="7">
    <source>
        <dbReference type="ARBA" id="ARBA00022840"/>
    </source>
</evidence>
<dbReference type="EC" id="6.2.1.64" evidence="8 11"/>
<evidence type="ECO:0000313" key="14">
    <source>
        <dbReference type="Proteomes" id="UP000279236"/>
    </source>
</evidence>
<keyword evidence="14" id="KW-1185">Reference proteome</keyword>
<dbReference type="CDD" id="cd01488">
    <property type="entry name" value="Uba3_RUB"/>
    <property type="match status" value="1"/>
</dbReference>
<dbReference type="SUPFAM" id="SSF69572">
    <property type="entry name" value="Activating enzymes of the ubiquitin-like proteins"/>
    <property type="match status" value="1"/>
</dbReference>
<dbReference type="InterPro" id="IPR033127">
    <property type="entry name" value="UBQ-activ_enz_E1_Cys_AS"/>
</dbReference>
<dbReference type="GO" id="GO:0005737">
    <property type="term" value="C:cytoplasm"/>
    <property type="evidence" value="ECO:0007669"/>
    <property type="project" value="TreeGrafter"/>
</dbReference>
<dbReference type="Pfam" id="PF00899">
    <property type="entry name" value="ThiF"/>
    <property type="match status" value="1"/>
</dbReference>
<dbReference type="InterPro" id="IPR000594">
    <property type="entry name" value="ThiF_NAD_FAD-bd"/>
</dbReference>
<dbReference type="UniPathway" id="UPA00885"/>
<dbReference type="FunFam" id="3.10.290.20:FF:000003">
    <property type="entry name" value="Ubiquitin-activating enzyme E1 C"/>
    <property type="match status" value="1"/>
</dbReference>
<evidence type="ECO:0000313" key="13">
    <source>
        <dbReference type="EMBL" id="RSH83424.1"/>
    </source>
</evidence>
<dbReference type="Gene3D" id="1.10.10.520">
    <property type="entry name" value="Ubiquitin activating enzymes (Uba3). Chain: B, domain 2"/>
    <property type="match status" value="1"/>
</dbReference>
<dbReference type="CDD" id="cd01741">
    <property type="entry name" value="GATase1_1"/>
    <property type="match status" value="1"/>
</dbReference>
<dbReference type="OrthoDB" id="10255449at2759"/>
<comment type="catalytic activity">
    <reaction evidence="9 11">
        <text>ATP + [NEDD8 protein] + [E1 NEDD8-activating enzyme]-L-cysteine = AMP + diphosphate + [E1 NEDD8-activating enzyme]-S-[NEDD8 protein]-yl-L-cysteine.</text>
        <dbReference type="EC" id="6.2.1.64"/>
    </reaction>
</comment>
<dbReference type="EMBL" id="RSCE01000004">
    <property type="protein sequence ID" value="RSH83424.1"/>
    <property type="molecule type" value="Genomic_DNA"/>
</dbReference>
<evidence type="ECO:0000256" key="9">
    <source>
        <dbReference type="ARBA" id="ARBA00024626"/>
    </source>
</evidence>
<evidence type="ECO:0000256" key="6">
    <source>
        <dbReference type="ARBA" id="ARBA00022786"/>
    </source>
</evidence>
<comment type="caution">
    <text evidence="13">The sequence shown here is derived from an EMBL/GenBank/DDBJ whole genome shotgun (WGS) entry which is preliminary data.</text>
</comment>
<evidence type="ECO:0000256" key="1">
    <source>
        <dbReference type="ARBA" id="ARBA00005032"/>
    </source>
</evidence>
<evidence type="ECO:0000256" key="11">
    <source>
        <dbReference type="RuleBase" id="RU368009"/>
    </source>
</evidence>
<comment type="function">
    <text evidence="11">Catalytic subunit of the dimeric E1 enzyme, which activates NEDD8.</text>
</comment>
<dbReference type="InterPro" id="IPR029062">
    <property type="entry name" value="Class_I_gatase-like"/>
</dbReference>
<dbReference type="GO" id="GO:0019781">
    <property type="term" value="F:NEDD8 activating enzyme activity"/>
    <property type="evidence" value="ECO:0007669"/>
    <property type="project" value="UniProtKB-UniRule"/>
</dbReference>
<keyword evidence="5 11" id="KW-0547">Nucleotide-binding</keyword>
<dbReference type="InterPro" id="IPR014929">
    <property type="entry name" value="E2-binding"/>
</dbReference>
<dbReference type="Gene3D" id="3.10.290.20">
    <property type="entry name" value="Ubiquitin-like 2 activating enzyme e1b. Chain: B, domain 3"/>
    <property type="match status" value="1"/>
</dbReference>
<protein>
    <recommendedName>
        <fullName evidence="3 11">NEDD8-activating enzyme E1 catalytic subunit</fullName>
        <ecNumber evidence="8 11">6.2.1.64</ecNumber>
    </recommendedName>
</protein>
<dbReference type="InterPro" id="IPR045886">
    <property type="entry name" value="ThiF/MoeB/HesA"/>
</dbReference>
<dbReference type="Gene3D" id="3.40.50.720">
    <property type="entry name" value="NAD(P)-binding Rossmann-like Domain"/>
    <property type="match status" value="1"/>
</dbReference>
<organism evidence="13 14">
    <name type="scientific">Apiotrichum porosum</name>
    <dbReference type="NCBI Taxonomy" id="105984"/>
    <lineage>
        <taxon>Eukaryota</taxon>
        <taxon>Fungi</taxon>
        <taxon>Dikarya</taxon>
        <taxon>Basidiomycota</taxon>
        <taxon>Agaricomycotina</taxon>
        <taxon>Tremellomycetes</taxon>
        <taxon>Trichosporonales</taxon>
        <taxon>Trichosporonaceae</taxon>
        <taxon>Apiotrichum</taxon>
    </lineage>
</organism>
<dbReference type="InterPro" id="IPR017926">
    <property type="entry name" value="GATASE"/>
</dbReference>
<name>A0A427XX38_9TREE</name>
<dbReference type="FunFam" id="1.10.10.520:FF:000001">
    <property type="entry name" value="NEDD8-activating enzyme E1 catalytic subunit"/>
    <property type="match status" value="1"/>
</dbReference>
<dbReference type="SUPFAM" id="SSF52317">
    <property type="entry name" value="Class I glutamine amidotransferase-like"/>
    <property type="match status" value="1"/>
</dbReference>
<reference evidence="13 14" key="1">
    <citation type="submission" date="2018-11" db="EMBL/GenBank/DDBJ databases">
        <title>Genome sequence of Apiotrichum porosum DSM 27194.</title>
        <authorList>
            <person name="Aliyu H."/>
            <person name="Gorte O."/>
            <person name="Ochsenreither K."/>
        </authorList>
    </citation>
    <scope>NUCLEOTIDE SEQUENCE [LARGE SCALE GENOMIC DNA]</scope>
    <source>
        <strain evidence="13 14">DSM 27194</strain>
    </source>
</reference>
<dbReference type="InterPro" id="IPR030468">
    <property type="entry name" value="Uba3_N"/>
</dbReference>
<dbReference type="PANTHER" id="PTHR10953:SF6">
    <property type="entry name" value="NEDD8-ACTIVATING ENZYME E1 CATALYTIC SUBUNIT"/>
    <property type="match status" value="1"/>
</dbReference>
<keyword evidence="6 11" id="KW-0833">Ubl conjugation pathway</keyword>
<evidence type="ECO:0000256" key="3">
    <source>
        <dbReference type="ARBA" id="ARBA00015203"/>
    </source>
</evidence>
<proteinExistence type="inferred from homology"/>
<dbReference type="Pfam" id="PF00117">
    <property type="entry name" value="GATase"/>
    <property type="match status" value="1"/>
</dbReference>
<dbReference type="SMART" id="SM01181">
    <property type="entry name" value="E2_bind"/>
    <property type="match status" value="1"/>
</dbReference>
<dbReference type="InterPro" id="IPR044992">
    <property type="entry name" value="ChyE-like"/>
</dbReference>
<comment type="pathway">
    <text evidence="1 11">Protein modification; protein neddylation.</text>
</comment>
<dbReference type="GO" id="GO:0045116">
    <property type="term" value="P:protein neddylation"/>
    <property type="evidence" value="ECO:0007669"/>
    <property type="project" value="UniProtKB-UniRule"/>
</dbReference>
<dbReference type="Proteomes" id="UP000279236">
    <property type="component" value="Unassembled WGS sequence"/>
</dbReference>